<dbReference type="RefSeq" id="WP_023012342.1">
    <property type="nucleotide sequence ID" value="NZ_DALYQE010000015.1"/>
</dbReference>
<dbReference type="InterPro" id="IPR029000">
    <property type="entry name" value="Cyclophilin-like_dom_sf"/>
</dbReference>
<protein>
    <recommendedName>
        <fullName evidence="1">Cyclophilin-like domain-containing protein</fullName>
    </recommendedName>
</protein>
<dbReference type="Proteomes" id="UP000075680">
    <property type="component" value="Unassembled WGS sequence"/>
</dbReference>
<dbReference type="Gene3D" id="2.40.100.20">
    <property type="match status" value="1"/>
</dbReference>
<reference evidence="2 3" key="1">
    <citation type="journal article" date="2016" name="Sci. Rep.">
        <title>Genomic and phenotypic characterization of the species Acinetobacter venetianus.</title>
        <authorList>
            <person name="Fondi M."/>
            <person name="Maida I."/>
            <person name="Perrin E."/>
            <person name="Orlandini V."/>
            <person name="La Torre L."/>
            <person name="Bosi E."/>
            <person name="Negroni A."/>
            <person name="Zanaroli G."/>
            <person name="Fava F."/>
            <person name="Decorosi F."/>
            <person name="Giovannetti L."/>
            <person name="Viti C."/>
            <person name="Vaneechoutte M."/>
            <person name="Dijkshoorn L."/>
            <person name="Fani R."/>
        </authorList>
    </citation>
    <scope>NUCLEOTIDE SEQUENCE [LARGE SCALE GENOMIC DNA]</scope>
    <source>
        <strain evidence="2 3">LUH5627</strain>
    </source>
</reference>
<gene>
    <name evidence="2" type="ORF">AVENLUH5627_02400</name>
</gene>
<evidence type="ECO:0000313" key="3">
    <source>
        <dbReference type="Proteomes" id="UP000075680"/>
    </source>
</evidence>
<accession>A0A150HLX5</accession>
<evidence type="ECO:0000313" key="2">
    <source>
        <dbReference type="EMBL" id="KXZ66706.1"/>
    </source>
</evidence>
<dbReference type="InterPro" id="IPR041183">
    <property type="entry name" value="Cyclophilin-like"/>
</dbReference>
<dbReference type="EMBL" id="JRUE01000201">
    <property type="protein sequence ID" value="KXZ66706.1"/>
    <property type="molecule type" value="Genomic_DNA"/>
</dbReference>
<name>A0A150HLX5_9GAMM</name>
<proteinExistence type="predicted"/>
<sequence length="116" mass="12934">MEIQLIFEETTLSARLDDTVAARSFYDSLPLELTLTDYASTEKISDLAKALPVHSEPKGYQPKAGDITYYAPWGNLAIFYKNFGYASGLVRLGEISDDIQLLRKSGLLNVRIEATQ</sequence>
<evidence type="ECO:0000259" key="1">
    <source>
        <dbReference type="Pfam" id="PF18050"/>
    </source>
</evidence>
<dbReference type="AlphaFoldDB" id="A0A150HLX5"/>
<feature type="domain" description="Cyclophilin-like" evidence="1">
    <location>
        <begin position="6"/>
        <end position="113"/>
    </location>
</feature>
<comment type="caution">
    <text evidence="2">The sequence shown here is derived from an EMBL/GenBank/DDBJ whole genome shotgun (WGS) entry which is preliminary data.</text>
</comment>
<dbReference type="Pfam" id="PF18050">
    <property type="entry name" value="Cyclophil_like2"/>
    <property type="match status" value="1"/>
</dbReference>
<organism evidence="2 3">
    <name type="scientific">Acinetobacter venetianus</name>
    <dbReference type="NCBI Taxonomy" id="52133"/>
    <lineage>
        <taxon>Bacteria</taxon>
        <taxon>Pseudomonadati</taxon>
        <taxon>Pseudomonadota</taxon>
        <taxon>Gammaproteobacteria</taxon>
        <taxon>Moraxellales</taxon>
        <taxon>Moraxellaceae</taxon>
        <taxon>Acinetobacter</taxon>
    </lineage>
</organism>
<dbReference type="SUPFAM" id="SSF50891">
    <property type="entry name" value="Cyclophilin-like"/>
    <property type="match status" value="1"/>
</dbReference>
<dbReference type="PATRIC" id="fig|52133.18.peg.2466"/>